<dbReference type="AlphaFoldDB" id="A0A090KV59"/>
<proteinExistence type="predicted"/>
<evidence type="ECO:0000256" key="9">
    <source>
        <dbReference type="SAM" id="Phobius"/>
    </source>
</evidence>
<dbReference type="EC" id="3.4.24.-" evidence="8"/>
<dbReference type="RefSeq" id="XP_024498931.1">
    <property type="nucleotide sequence ID" value="XM_024649285.1"/>
</dbReference>
<reference evidence="12" key="2">
    <citation type="submission" date="2014-09" db="EMBL/GenBank/DDBJ databases">
        <authorList>
            <person name="Martin A.A."/>
        </authorList>
    </citation>
    <scope>NUCLEOTIDE SEQUENCE</scope>
    <source>
        <strain evidence="12">ED321</strain>
    </source>
</reference>
<dbReference type="EMBL" id="LN609396">
    <property type="protein sequence ID" value="CEF59720.1"/>
    <property type="molecule type" value="Genomic_DNA"/>
</dbReference>
<accession>A0A090KV59</accession>
<dbReference type="OrthoDB" id="5913174at2759"/>
<keyword evidence="12" id="KW-1185">Reference proteome</keyword>
<keyword evidence="6" id="KW-1015">Disulfide bond</keyword>
<evidence type="ECO:0000256" key="6">
    <source>
        <dbReference type="ARBA" id="ARBA00023157"/>
    </source>
</evidence>
<dbReference type="Proteomes" id="UP000035682">
    <property type="component" value="Unplaced"/>
</dbReference>
<keyword evidence="4 7" id="KW-0862">Zinc</keyword>
<dbReference type="WBParaSite" id="SRAE_X000146600.1">
    <property type="protein sequence ID" value="SRAE_X000146600.1"/>
    <property type="gene ID" value="WBGene00267037"/>
</dbReference>
<feature type="binding site" evidence="7">
    <location>
        <position position="145"/>
    </location>
    <ligand>
        <name>Zn(2+)</name>
        <dbReference type="ChEBI" id="CHEBI:29105"/>
        <note>catalytic</note>
    </ligand>
</feature>
<gene>
    <name evidence="11 13 14" type="ORF">SRAE_X000146600</name>
</gene>
<dbReference type="InterPro" id="IPR006026">
    <property type="entry name" value="Peptidase_Metallo"/>
</dbReference>
<evidence type="ECO:0000256" key="4">
    <source>
        <dbReference type="ARBA" id="ARBA00022833"/>
    </source>
</evidence>
<dbReference type="PRINTS" id="PR00480">
    <property type="entry name" value="ASTACIN"/>
</dbReference>
<dbReference type="GeneID" id="36384531"/>
<evidence type="ECO:0000259" key="10">
    <source>
        <dbReference type="PROSITE" id="PS51864"/>
    </source>
</evidence>
<feature type="transmembrane region" description="Helical" evidence="9">
    <location>
        <begin position="6"/>
        <end position="25"/>
    </location>
</feature>
<feature type="binding site" evidence="7">
    <location>
        <position position="149"/>
    </location>
    <ligand>
        <name>Zn(2+)</name>
        <dbReference type="ChEBI" id="CHEBI:29105"/>
        <note>catalytic</note>
    </ligand>
</feature>
<keyword evidence="5 7" id="KW-0482">Metalloprotease</keyword>
<dbReference type="GO" id="GO:0004222">
    <property type="term" value="F:metalloendopeptidase activity"/>
    <property type="evidence" value="ECO:0007669"/>
    <property type="project" value="UniProtKB-UniRule"/>
</dbReference>
<evidence type="ECO:0000313" key="13">
    <source>
        <dbReference type="WBParaSite" id="SRAE_X000146600.1"/>
    </source>
</evidence>
<evidence type="ECO:0000313" key="12">
    <source>
        <dbReference type="Proteomes" id="UP000035682"/>
    </source>
</evidence>
<dbReference type="CTD" id="36384531"/>
<keyword evidence="1 7" id="KW-0645">Protease</keyword>
<evidence type="ECO:0000256" key="7">
    <source>
        <dbReference type="PROSITE-ProRule" id="PRU01211"/>
    </source>
</evidence>
<dbReference type="PANTHER" id="PTHR10127">
    <property type="entry name" value="DISCOIDIN, CUB, EGF, LAMININ , AND ZINC METALLOPROTEASE DOMAIN CONTAINING"/>
    <property type="match status" value="1"/>
</dbReference>
<reference evidence="13" key="3">
    <citation type="submission" date="2020-12" db="UniProtKB">
        <authorList>
            <consortium name="WormBaseParasite"/>
        </authorList>
    </citation>
    <scope>IDENTIFICATION</scope>
</reference>
<keyword evidence="9" id="KW-1133">Transmembrane helix</keyword>
<keyword evidence="9" id="KW-0472">Membrane</keyword>
<comment type="caution">
    <text evidence="7">Lacks conserved residue(s) required for the propagation of feature annotation.</text>
</comment>
<organism evidence="11">
    <name type="scientific">Strongyloides ratti</name>
    <name type="common">Parasitic roundworm</name>
    <dbReference type="NCBI Taxonomy" id="34506"/>
    <lineage>
        <taxon>Eukaryota</taxon>
        <taxon>Metazoa</taxon>
        <taxon>Ecdysozoa</taxon>
        <taxon>Nematoda</taxon>
        <taxon>Chromadorea</taxon>
        <taxon>Rhabditida</taxon>
        <taxon>Tylenchina</taxon>
        <taxon>Panagrolaimomorpha</taxon>
        <taxon>Strongyloidoidea</taxon>
        <taxon>Strongyloididae</taxon>
        <taxon>Strongyloides</taxon>
    </lineage>
</organism>
<reference evidence="11" key="1">
    <citation type="submission" date="2014-09" db="EMBL/GenBank/DDBJ databases">
        <authorList>
            <person name="Aslett A.Martin."/>
        </authorList>
    </citation>
    <scope>NUCLEOTIDE SEQUENCE</scope>
    <source>
        <strain evidence="11">ED321 Heterogonic</strain>
    </source>
</reference>
<dbReference type="Gene3D" id="3.40.390.10">
    <property type="entry name" value="Collagenase (Catalytic Domain)"/>
    <property type="match status" value="1"/>
</dbReference>
<feature type="active site" evidence="7">
    <location>
        <position position="146"/>
    </location>
</feature>
<keyword evidence="9" id="KW-0812">Transmembrane</keyword>
<evidence type="ECO:0000256" key="5">
    <source>
        <dbReference type="ARBA" id="ARBA00023049"/>
    </source>
</evidence>
<evidence type="ECO:0000256" key="2">
    <source>
        <dbReference type="ARBA" id="ARBA00022723"/>
    </source>
</evidence>
<dbReference type="GO" id="GO:0008270">
    <property type="term" value="F:zinc ion binding"/>
    <property type="evidence" value="ECO:0007669"/>
    <property type="project" value="UniProtKB-UniRule"/>
</dbReference>
<dbReference type="InterPro" id="IPR001506">
    <property type="entry name" value="Peptidase_M12A"/>
</dbReference>
<keyword evidence="2 7" id="KW-0479">Metal-binding</keyword>
<evidence type="ECO:0000313" key="11">
    <source>
        <dbReference type="EMBL" id="CEF59720.1"/>
    </source>
</evidence>
<evidence type="ECO:0000256" key="8">
    <source>
        <dbReference type="RuleBase" id="RU361183"/>
    </source>
</evidence>
<dbReference type="SMART" id="SM00235">
    <property type="entry name" value="ZnMc"/>
    <property type="match status" value="1"/>
</dbReference>
<protein>
    <recommendedName>
        <fullName evidence="8">Metalloendopeptidase</fullName>
        <ecNumber evidence="8">3.4.24.-</ecNumber>
    </recommendedName>
</protein>
<feature type="binding site" evidence="7">
    <location>
        <position position="155"/>
    </location>
    <ligand>
        <name>Zn(2+)</name>
        <dbReference type="ChEBI" id="CHEBI:29105"/>
        <note>catalytic</note>
    </ligand>
</feature>
<dbReference type="GO" id="GO:0006508">
    <property type="term" value="P:proteolysis"/>
    <property type="evidence" value="ECO:0007669"/>
    <property type="project" value="UniProtKB-KW"/>
</dbReference>
<evidence type="ECO:0000256" key="3">
    <source>
        <dbReference type="ARBA" id="ARBA00022801"/>
    </source>
</evidence>
<dbReference type="InterPro" id="IPR024079">
    <property type="entry name" value="MetalloPept_cat_dom_sf"/>
</dbReference>
<evidence type="ECO:0000256" key="1">
    <source>
        <dbReference type="ARBA" id="ARBA00022670"/>
    </source>
</evidence>
<dbReference type="PROSITE" id="PS51864">
    <property type="entry name" value="ASTACIN"/>
    <property type="match status" value="1"/>
</dbReference>
<keyword evidence="3 7" id="KW-0378">Hydrolase</keyword>
<comment type="cofactor">
    <cofactor evidence="7 8">
        <name>Zn(2+)</name>
        <dbReference type="ChEBI" id="CHEBI:29105"/>
    </cofactor>
    <text evidence="7 8">Binds 1 zinc ion per subunit.</text>
</comment>
<dbReference type="PANTHER" id="PTHR10127:SF780">
    <property type="entry name" value="METALLOENDOPEPTIDASE"/>
    <property type="match status" value="1"/>
</dbReference>
<evidence type="ECO:0000313" key="14">
    <source>
        <dbReference type="WormBase" id="SRAE_X000146600"/>
    </source>
</evidence>
<dbReference type="Pfam" id="PF01400">
    <property type="entry name" value="Astacin"/>
    <property type="match status" value="1"/>
</dbReference>
<dbReference type="SUPFAM" id="SSF55486">
    <property type="entry name" value="Metalloproteases ('zincins'), catalytic domain"/>
    <property type="match status" value="1"/>
</dbReference>
<sequence>MKATVYIYIFTTITFILIICLWLIYRNLSYNKNKIIVSNDIIFEDTHIDYKRDILKDQYAPWEFPIKYFVQSPVSTDNVEKAIKEITDNTCVKFEKKNSLSLNEKGLVFYKDTVCSSNVGQLSTKTYQVIKLTPACYNNPFLILHEIGHALGLVHEHTRKDRDKYVTIHYNNMYSSENVNFKIHKFNAYKSYSTSYDFSSLMHYGPYTFSTVFSYVFGYKTIESKLEREYDLMMGQSKKMTFNEFKQINLCYCNWCNWVNNETGRRTQQTGTTALCKNGGYPDFNNCSRCICPTGYTGDLCDKIIESDENCGPTSFYVNETGIPIILKGQMNCYFFFLAEKAKKITLQITYVNAPYNGYICTEDIAYQVKYRKDKGATGLLLCGHHSRVITLTSETNSILLFYKGISDFSFMHFVFQQAN</sequence>
<feature type="domain" description="Peptidase M12A" evidence="10">
    <location>
        <begin position="52"/>
        <end position="254"/>
    </location>
</feature>
<dbReference type="WormBase" id="SRAE_X000146600">
    <property type="protein sequence ID" value="SRP12058"/>
    <property type="gene ID" value="WBGene00267037"/>
</dbReference>
<name>A0A090KV59_STRRB</name>